<feature type="region of interest" description="Disordered" evidence="1">
    <location>
        <begin position="48"/>
        <end position="77"/>
    </location>
</feature>
<dbReference type="Proteomes" id="UP000265520">
    <property type="component" value="Unassembled WGS sequence"/>
</dbReference>
<organism evidence="2 3">
    <name type="scientific">Trifolium medium</name>
    <dbReference type="NCBI Taxonomy" id="97028"/>
    <lineage>
        <taxon>Eukaryota</taxon>
        <taxon>Viridiplantae</taxon>
        <taxon>Streptophyta</taxon>
        <taxon>Embryophyta</taxon>
        <taxon>Tracheophyta</taxon>
        <taxon>Spermatophyta</taxon>
        <taxon>Magnoliopsida</taxon>
        <taxon>eudicotyledons</taxon>
        <taxon>Gunneridae</taxon>
        <taxon>Pentapetalae</taxon>
        <taxon>rosids</taxon>
        <taxon>fabids</taxon>
        <taxon>Fabales</taxon>
        <taxon>Fabaceae</taxon>
        <taxon>Papilionoideae</taxon>
        <taxon>50 kb inversion clade</taxon>
        <taxon>NPAAA clade</taxon>
        <taxon>Hologalegina</taxon>
        <taxon>IRL clade</taxon>
        <taxon>Trifolieae</taxon>
        <taxon>Trifolium</taxon>
    </lineage>
</organism>
<sequence length="77" mass="8432">MPYTDQLLSFSPSTTKNLSKLLWVNGTFKHLKYAGDVNDIAFLDKPSLKHLSRPSSRDPGADSPPTGGQETWLVCPG</sequence>
<reference evidence="2 3" key="1">
    <citation type="journal article" date="2018" name="Front. Plant Sci.">
        <title>Red Clover (Trifolium pratense) and Zigzag Clover (T. medium) - A Picture of Genomic Similarities and Differences.</title>
        <authorList>
            <person name="Dluhosova J."/>
            <person name="Istvanek J."/>
            <person name="Nedelnik J."/>
            <person name="Repkova J."/>
        </authorList>
    </citation>
    <scope>NUCLEOTIDE SEQUENCE [LARGE SCALE GENOMIC DNA]</scope>
    <source>
        <strain evidence="3">cv. 10/8</strain>
        <tissue evidence="2">Leaf</tissue>
    </source>
</reference>
<keyword evidence="3" id="KW-1185">Reference proteome</keyword>
<protein>
    <submittedName>
        <fullName evidence="2">Ribosomal protein S3</fullName>
    </submittedName>
</protein>
<dbReference type="EMBL" id="LXQA010286896">
    <property type="protein sequence ID" value="MCI41036.1"/>
    <property type="molecule type" value="Genomic_DNA"/>
</dbReference>
<evidence type="ECO:0000313" key="2">
    <source>
        <dbReference type="EMBL" id="MCI41036.1"/>
    </source>
</evidence>
<keyword evidence="2" id="KW-0687">Ribonucleoprotein</keyword>
<dbReference type="AlphaFoldDB" id="A0A392RZN4"/>
<keyword evidence="2" id="KW-0689">Ribosomal protein</keyword>
<evidence type="ECO:0000256" key="1">
    <source>
        <dbReference type="SAM" id="MobiDB-lite"/>
    </source>
</evidence>
<comment type="caution">
    <text evidence="2">The sequence shown here is derived from an EMBL/GenBank/DDBJ whole genome shotgun (WGS) entry which is preliminary data.</text>
</comment>
<name>A0A392RZN4_9FABA</name>
<evidence type="ECO:0000313" key="3">
    <source>
        <dbReference type="Proteomes" id="UP000265520"/>
    </source>
</evidence>
<accession>A0A392RZN4</accession>
<proteinExistence type="predicted"/>
<dbReference type="GO" id="GO:0005840">
    <property type="term" value="C:ribosome"/>
    <property type="evidence" value="ECO:0007669"/>
    <property type="project" value="UniProtKB-KW"/>
</dbReference>